<reference evidence="1" key="1">
    <citation type="submission" date="2016-04" db="EMBL/GenBank/DDBJ databases">
        <authorList>
            <person name="Tabuchi Yagui T.R."/>
        </authorList>
    </citation>
    <scope>NUCLEOTIDE SEQUENCE [LARGE SCALE GENOMIC DNA]</scope>
    <source>
        <strain evidence="1">NIES-26</strain>
    </source>
</reference>
<accession>A0A367RUX3</accession>
<dbReference type="Proteomes" id="UP000252107">
    <property type="component" value="Unassembled WGS sequence"/>
</dbReference>
<protein>
    <submittedName>
        <fullName evidence="1">Uncharacterized protein</fullName>
    </submittedName>
</protein>
<proteinExistence type="predicted"/>
<dbReference type="EMBL" id="LXQD01000065">
    <property type="protein sequence ID" value="RCJ39671.1"/>
    <property type="molecule type" value="Genomic_DNA"/>
</dbReference>
<evidence type="ECO:0000313" key="2">
    <source>
        <dbReference type="Proteomes" id="UP000252107"/>
    </source>
</evidence>
<name>A0A367RUX3_9NOSO</name>
<sequence length="94" mass="10237">MASINRFSFKSTCSQKVIVEELIDGELKGIVGGETLSFSSSDIPADGTVIIELSTEDKQTGNERTVKRKTKKTVGETTEITEQVLKYVNGVQVP</sequence>
<dbReference type="AlphaFoldDB" id="A0A367RUX3"/>
<gene>
    <name evidence="1" type="ORF">A6770_11325</name>
</gene>
<comment type="caution">
    <text evidence="1">The sequence shown here is derived from an EMBL/GenBank/DDBJ whole genome shotgun (WGS) entry which is preliminary data.</text>
</comment>
<organism evidence="1 2">
    <name type="scientific">Nostoc minutum NIES-26</name>
    <dbReference type="NCBI Taxonomy" id="1844469"/>
    <lineage>
        <taxon>Bacteria</taxon>
        <taxon>Bacillati</taxon>
        <taxon>Cyanobacteriota</taxon>
        <taxon>Cyanophyceae</taxon>
        <taxon>Nostocales</taxon>
        <taxon>Nostocaceae</taxon>
        <taxon>Nostoc</taxon>
    </lineage>
</organism>
<keyword evidence="2" id="KW-1185">Reference proteome</keyword>
<evidence type="ECO:0000313" key="1">
    <source>
        <dbReference type="EMBL" id="RCJ39671.1"/>
    </source>
</evidence>